<comment type="caution">
    <text evidence="1">The sequence shown here is derived from an EMBL/GenBank/DDBJ whole genome shotgun (WGS) entry which is preliminary data.</text>
</comment>
<dbReference type="InterPro" id="IPR050712">
    <property type="entry name" value="NAD(P)H-dep_reductase"/>
</dbReference>
<dbReference type="RefSeq" id="WP_003044162.1">
    <property type="nucleotide sequence ID" value="NZ_AIDX01000001.2"/>
</dbReference>
<dbReference type="GeneID" id="49629096"/>
<organism evidence="1 2">
    <name type="scientific">Streptococcus canis FSL Z3-227</name>
    <dbReference type="NCBI Taxonomy" id="482234"/>
    <lineage>
        <taxon>Bacteria</taxon>
        <taxon>Bacillati</taxon>
        <taxon>Bacillota</taxon>
        <taxon>Bacilli</taxon>
        <taxon>Lactobacillales</taxon>
        <taxon>Streptococcaceae</taxon>
        <taxon>Streptococcus</taxon>
    </lineage>
</organism>
<dbReference type="GO" id="GO:0010181">
    <property type="term" value="F:FMN binding"/>
    <property type="evidence" value="ECO:0007669"/>
    <property type="project" value="TreeGrafter"/>
</dbReference>
<gene>
    <name evidence="1" type="ORF">SCAZ3_07750</name>
</gene>
<dbReference type="EMBL" id="AIDX01000001">
    <property type="protein sequence ID" value="EIQ82241.1"/>
    <property type="molecule type" value="Genomic_DNA"/>
</dbReference>
<dbReference type="InterPro" id="IPR029039">
    <property type="entry name" value="Flavoprotein-like_sf"/>
</dbReference>
<proteinExistence type="predicted"/>
<evidence type="ECO:0000313" key="1">
    <source>
        <dbReference type="EMBL" id="EIQ82241.1"/>
    </source>
</evidence>
<name>A0AAV3FTA5_STRCB</name>
<evidence type="ECO:0000313" key="2">
    <source>
        <dbReference type="Proteomes" id="UP000004423"/>
    </source>
</evidence>
<dbReference type="SUPFAM" id="SSF52218">
    <property type="entry name" value="Flavoproteins"/>
    <property type="match status" value="1"/>
</dbReference>
<sequence length="146" mass="16010">MVKGLVFILGSLRQGSNSPKVAAAVEVLFSEDMIVKEIPIADLPLYHLDLDEGDVPESYTRFCQAVKEQDYHSRISLQLTRSNENTIDMGSRPLVDGVFDGKPNLIVSHSTGNVLGFGANHQLRQSLVFLNVPVLAQPECYLVQAG</sequence>
<dbReference type="Gene3D" id="3.40.50.360">
    <property type="match status" value="2"/>
</dbReference>
<dbReference type="Proteomes" id="UP000004423">
    <property type="component" value="Unassembled WGS sequence"/>
</dbReference>
<accession>A0AAV3FTA5</accession>
<dbReference type="PANTHER" id="PTHR30543:SF21">
    <property type="entry name" value="NAD(P)H-DEPENDENT FMN REDUCTASE LOT6"/>
    <property type="match status" value="1"/>
</dbReference>
<reference evidence="1 2" key="1">
    <citation type="journal article" date="2012" name="PLoS ONE">
        <title>Gene Repertoire Evolution of Streptococcus pyogenes Inferred from Phylogenomic Analysis with Streptococcus canis and Streptococcus dysgalactiae.</title>
        <authorList>
            <person name="Lefebure T."/>
            <person name="Richards V.P."/>
            <person name="Lang P."/>
            <person name="Pavinski-Bitar P."/>
            <person name="Stanhope M.J."/>
        </authorList>
    </citation>
    <scope>NUCLEOTIDE SEQUENCE [LARGE SCALE GENOMIC DNA]</scope>
    <source>
        <strain evidence="1 2">FSL Z3-227</strain>
    </source>
</reference>
<dbReference type="AlphaFoldDB" id="A0AAV3FTA5"/>
<protein>
    <submittedName>
        <fullName evidence="1">Chromate reductase</fullName>
    </submittedName>
</protein>
<dbReference type="GO" id="GO:0005829">
    <property type="term" value="C:cytosol"/>
    <property type="evidence" value="ECO:0007669"/>
    <property type="project" value="TreeGrafter"/>
</dbReference>
<dbReference type="PANTHER" id="PTHR30543">
    <property type="entry name" value="CHROMATE REDUCTASE"/>
    <property type="match status" value="1"/>
</dbReference>